<name>A0A3S0W3X3_9BACI</name>
<dbReference type="InterPro" id="IPR042183">
    <property type="entry name" value="MmgE/PrpD_sf_1"/>
</dbReference>
<dbReference type="InterPro" id="IPR045336">
    <property type="entry name" value="MmgE_PrpD_N"/>
</dbReference>
<dbReference type="Gene3D" id="3.30.1330.120">
    <property type="entry name" value="2-methylcitrate dehydratase PrpD"/>
    <property type="match status" value="1"/>
</dbReference>
<dbReference type="PANTHER" id="PTHR16943:SF8">
    <property type="entry name" value="2-METHYLCITRATE DEHYDRATASE"/>
    <property type="match status" value="1"/>
</dbReference>
<dbReference type="InterPro" id="IPR042188">
    <property type="entry name" value="MmgE/PrpD_sf_2"/>
</dbReference>
<evidence type="ECO:0000259" key="3">
    <source>
        <dbReference type="Pfam" id="PF19305"/>
    </source>
</evidence>
<keyword evidence="5" id="KW-1185">Reference proteome</keyword>
<dbReference type="EMBL" id="RYZZ01000030">
    <property type="protein sequence ID" value="RUQ27162.1"/>
    <property type="molecule type" value="Genomic_DNA"/>
</dbReference>
<evidence type="ECO:0000313" key="4">
    <source>
        <dbReference type="EMBL" id="RUQ27162.1"/>
    </source>
</evidence>
<accession>A0A3S0W3X3</accession>
<dbReference type="InterPro" id="IPR036148">
    <property type="entry name" value="MmgE/PrpD_sf"/>
</dbReference>
<organism evidence="4 5">
    <name type="scientific">Peribacillus cavernae</name>
    <dbReference type="NCBI Taxonomy" id="1674310"/>
    <lineage>
        <taxon>Bacteria</taxon>
        <taxon>Bacillati</taxon>
        <taxon>Bacillota</taxon>
        <taxon>Bacilli</taxon>
        <taxon>Bacillales</taxon>
        <taxon>Bacillaceae</taxon>
        <taxon>Peribacillus</taxon>
    </lineage>
</organism>
<dbReference type="Pfam" id="PF19305">
    <property type="entry name" value="MmgE_PrpD_C"/>
    <property type="match status" value="1"/>
</dbReference>
<protein>
    <submittedName>
        <fullName evidence="4">MmgE/PrpD family protein</fullName>
    </submittedName>
</protein>
<proteinExistence type="inferred from homology"/>
<dbReference type="InterPro" id="IPR045337">
    <property type="entry name" value="MmgE_PrpD_C"/>
</dbReference>
<dbReference type="Proteomes" id="UP000267430">
    <property type="component" value="Unassembled WGS sequence"/>
</dbReference>
<dbReference type="OrthoDB" id="9791416at2"/>
<evidence type="ECO:0000256" key="1">
    <source>
        <dbReference type="ARBA" id="ARBA00006174"/>
    </source>
</evidence>
<comment type="caution">
    <text evidence="4">The sequence shown here is derived from an EMBL/GenBank/DDBJ whole genome shotgun (WGS) entry which is preliminary data.</text>
</comment>
<evidence type="ECO:0000313" key="5">
    <source>
        <dbReference type="Proteomes" id="UP000267430"/>
    </source>
</evidence>
<dbReference type="Pfam" id="PF03972">
    <property type="entry name" value="MmgE_PrpD_N"/>
    <property type="match status" value="1"/>
</dbReference>
<feature type="domain" description="MmgE/PrpD N-terminal" evidence="2">
    <location>
        <begin position="5"/>
        <end position="241"/>
    </location>
</feature>
<dbReference type="GO" id="GO:0016829">
    <property type="term" value="F:lyase activity"/>
    <property type="evidence" value="ECO:0007669"/>
    <property type="project" value="InterPro"/>
</dbReference>
<comment type="similarity">
    <text evidence="1">Belongs to the PrpD family.</text>
</comment>
<dbReference type="AlphaFoldDB" id="A0A3S0W3X3"/>
<gene>
    <name evidence="4" type="ORF">ELQ35_17085</name>
</gene>
<evidence type="ECO:0000259" key="2">
    <source>
        <dbReference type="Pfam" id="PF03972"/>
    </source>
</evidence>
<dbReference type="SUPFAM" id="SSF103378">
    <property type="entry name" value="2-methylcitrate dehydratase PrpD"/>
    <property type="match status" value="1"/>
</dbReference>
<dbReference type="PANTHER" id="PTHR16943">
    <property type="entry name" value="2-METHYLCITRATE DEHYDRATASE-RELATED"/>
    <property type="match status" value="1"/>
</dbReference>
<dbReference type="Gene3D" id="1.10.4100.10">
    <property type="entry name" value="2-methylcitrate dehydratase PrpD"/>
    <property type="match status" value="1"/>
</dbReference>
<sequence length="460" mass="50428">MTHSQTLARFIYDTRYENIPEEVIEFTKLCILDWLGSALAGKDKAPIQMINQFVEEIGGNPQSTTITGMKTSAVNAALLNGAASHIVELDDVHKGSILHAGTVVIPAALSIAEARNCSGKELIEAVVVGYEICFRIGEAVSPSHYYYWHNTATCGTFGAAAAAAKLLGLNEEQIASALGSAGTQAAGLWEFIEDGAMSKQLHPAKAASNGVISALLAEKGFTSASKILEGKRGFFKAMSDVFDESRITHGLGASYKIMENSFKVHASCRHTHPALDMIIDIVKENPIPLSQIAKINVNTYQVVLDITDNPDPQTVYAAKFSLQFCVALGLINQSASLKDFNEDTLWNETIREVMSRIDLSVDPVVNESYPEKWGAVVEIELTNGKILSKKTEYPKGDPENAVSSQDLITKFEQLTSGYDGKETKMYMERIMNLEKFSVVSNFFEKEMEGELWGQEKLHQQ</sequence>
<feature type="domain" description="MmgE/PrpD C-terminal" evidence="3">
    <location>
        <begin position="265"/>
        <end position="422"/>
    </location>
</feature>
<dbReference type="InterPro" id="IPR005656">
    <property type="entry name" value="MmgE_PrpD"/>
</dbReference>
<reference evidence="4 5" key="1">
    <citation type="submission" date="2018-12" db="EMBL/GenBank/DDBJ databases">
        <title>Bacillus chawlae sp. nov., Bacillus glennii sp. nov., and Bacillus saganii sp. nov. Isolated from the Vehicle Assembly Building at Kennedy Space Center where the Viking Spacecraft were Assembled.</title>
        <authorList>
            <person name="Seuylemezian A."/>
            <person name="Vaishampayan P."/>
        </authorList>
    </citation>
    <scope>NUCLEOTIDE SEQUENCE [LARGE SCALE GENOMIC DNA]</scope>
    <source>
        <strain evidence="4 5">L5</strain>
    </source>
</reference>